<organism evidence="1">
    <name type="scientific">Medicago truncatula</name>
    <name type="common">Barrel medic</name>
    <name type="synonym">Medicago tribuloides</name>
    <dbReference type="NCBI Taxonomy" id="3880"/>
    <lineage>
        <taxon>Eukaryota</taxon>
        <taxon>Viridiplantae</taxon>
        <taxon>Streptophyta</taxon>
        <taxon>Embryophyta</taxon>
        <taxon>Tracheophyta</taxon>
        <taxon>Spermatophyta</taxon>
        <taxon>Magnoliopsida</taxon>
        <taxon>eudicotyledons</taxon>
        <taxon>Gunneridae</taxon>
        <taxon>Pentapetalae</taxon>
        <taxon>rosids</taxon>
        <taxon>fabids</taxon>
        <taxon>Fabales</taxon>
        <taxon>Fabaceae</taxon>
        <taxon>Papilionoideae</taxon>
        <taxon>50 kb inversion clade</taxon>
        <taxon>NPAAA clade</taxon>
        <taxon>Hologalegina</taxon>
        <taxon>IRL clade</taxon>
        <taxon>Trifolieae</taxon>
        <taxon>Medicago</taxon>
    </lineage>
</organism>
<protein>
    <submittedName>
        <fullName evidence="1">Uncharacterized protein</fullName>
    </submittedName>
</protein>
<dbReference type="EMBL" id="PSQE01000004">
    <property type="protein sequence ID" value="RHN62945.1"/>
    <property type="molecule type" value="Genomic_DNA"/>
</dbReference>
<dbReference type="AlphaFoldDB" id="I3SX77"/>
<gene>
    <name evidence="2" type="ORF">MtrunA17_Chr4g0052971</name>
</gene>
<dbReference type="Proteomes" id="UP000265566">
    <property type="component" value="Chromosome 4"/>
</dbReference>
<reference evidence="2" key="3">
    <citation type="journal article" date="2018" name="Nat. Plants">
        <title>Whole-genome landscape of Medicago truncatula symbiotic genes.</title>
        <authorList>
            <person name="Pecrix Y."/>
            <person name="Gamas P."/>
            <person name="Carrere S."/>
        </authorList>
    </citation>
    <scope>NUCLEOTIDE SEQUENCE</scope>
    <source>
        <tissue evidence="2">Leaves</tissue>
    </source>
</reference>
<accession>I3SX77</accession>
<sequence>MSSIVLYCKISLCTKGPQAWPVKTLPSTNKIPNQGSANFLSQFTF</sequence>
<evidence type="ECO:0000313" key="1">
    <source>
        <dbReference type="EMBL" id="AFK44869.1"/>
    </source>
</evidence>
<reference evidence="1" key="1">
    <citation type="submission" date="2012-05" db="EMBL/GenBank/DDBJ databases">
        <authorList>
            <person name="Krishnakumar V."/>
            <person name="Cheung F."/>
            <person name="Xiao Y."/>
            <person name="Chan A."/>
            <person name="Moskal W.A."/>
            <person name="Town C.D."/>
        </authorList>
    </citation>
    <scope>NUCLEOTIDE SEQUENCE</scope>
</reference>
<reference evidence="3" key="2">
    <citation type="journal article" date="2018" name="Nat. Plants">
        <title>Whole-genome landscape of Medicago truncatula symbiotic genes.</title>
        <authorList>
            <person name="Pecrix Y."/>
            <person name="Staton S.E."/>
            <person name="Sallet E."/>
            <person name="Lelandais-Briere C."/>
            <person name="Moreau S."/>
            <person name="Carrere S."/>
            <person name="Blein T."/>
            <person name="Jardinaud M.F."/>
            <person name="Latrasse D."/>
            <person name="Zouine M."/>
            <person name="Zahm M."/>
            <person name="Kreplak J."/>
            <person name="Mayjonade B."/>
            <person name="Satge C."/>
            <person name="Perez M."/>
            <person name="Cauet S."/>
            <person name="Marande W."/>
            <person name="Chantry-Darmon C."/>
            <person name="Lopez-Roques C."/>
            <person name="Bouchez O."/>
            <person name="Berard A."/>
            <person name="Debelle F."/>
            <person name="Munos S."/>
            <person name="Bendahmane A."/>
            <person name="Berges H."/>
            <person name="Niebel A."/>
            <person name="Buitink J."/>
            <person name="Frugier F."/>
            <person name="Benhamed M."/>
            <person name="Crespi M."/>
            <person name="Gouzy J."/>
            <person name="Gamas P."/>
        </authorList>
    </citation>
    <scope>NUCLEOTIDE SEQUENCE [LARGE SCALE GENOMIC DNA]</scope>
    <source>
        <strain evidence="3">cv. Jemalong A17</strain>
    </source>
</reference>
<name>I3SX77_MEDTR</name>
<dbReference type="EMBL" id="BT145075">
    <property type="protein sequence ID" value="AFK44869.1"/>
    <property type="molecule type" value="mRNA"/>
</dbReference>
<proteinExistence type="evidence at transcript level"/>
<evidence type="ECO:0000313" key="2">
    <source>
        <dbReference type="EMBL" id="RHN62945.1"/>
    </source>
</evidence>
<dbReference type="Gramene" id="rna25585">
    <property type="protein sequence ID" value="RHN62945.1"/>
    <property type="gene ID" value="gene25585"/>
</dbReference>
<evidence type="ECO:0000313" key="3">
    <source>
        <dbReference type="Proteomes" id="UP000265566"/>
    </source>
</evidence>